<dbReference type="EMBL" id="JH611163">
    <property type="protein sequence ID" value="EJP74053.1"/>
    <property type="molecule type" value="Genomic_DNA"/>
</dbReference>
<dbReference type="InterPro" id="IPR036909">
    <property type="entry name" value="Cyt_c-like_dom_sf"/>
</dbReference>
<dbReference type="PANTHER" id="PTHR33751">
    <property type="entry name" value="CBB3-TYPE CYTOCHROME C OXIDASE SUBUNIT FIXP"/>
    <property type="match status" value="1"/>
</dbReference>
<evidence type="ECO:0000256" key="5">
    <source>
        <dbReference type="ARBA" id="ARBA00023004"/>
    </source>
</evidence>
<evidence type="ECO:0000256" key="1">
    <source>
        <dbReference type="ARBA" id="ARBA00022448"/>
    </source>
</evidence>
<evidence type="ECO:0000256" key="2">
    <source>
        <dbReference type="ARBA" id="ARBA00022617"/>
    </source>
</evidence>
<dbReference type="GO" id="GO:0009055">
    <property type="term" value="F:electron transfer activity"/>
    <property type="evidence" value="ECO:0007669"/>
    <property type="project" value="InterPro"/>
</dbReference>
<dbReference type="PANTHER" id="PTHR33751:SF9">
    <property type="entry name" value="CYTOCHROME C4"/>
    <property type="match status" value="1"/>
</dbReference>
<dbReference type="GO" id="GO:0020037">
    <property type="term" value="F:heme binding"/>
    <property type="evidence" value="ECO:0007669"/>
    <property type="project" value="InterPro"/>
</dbReference>
<evidence type="ECO:0000313" key="9">
    <source>
        <dbReference type="Proteomes" id="UP000010116"/>
    </source>
</evidence>
<dbReference type="Gene3D" id="1.10.760.10">
    <property type="entry name" value="Cytochrome c-like domain"/>
    <property type="match status" value="1"/>
</dbReference>
<evidence type="ECO:0000256" key="3">
    <source>
        <dbReference type="ARBA" id="ARBA00022723"/>
    </source>
</evidence>
<dbReference type="InterPro" id="IPR050597">
    <property type="entry name" value="Cytochrome_c_Oxidase_Subunit"/>
</dbReference>
<keyword evidence="1" id="KW-0813">Transport</keyword>
<accession>J5KJ84</accession>
<dbReference type="HOGENOM" id="CLU_1915642_0_0_6"/>
<reference evidence="8 9" key="1">
    <citation type="journal article" date="2012" name="ISME J.">
        <title>Genomic insights to SAR86, an abundant and uncultivated marine bacterial lineage.</title>
        <authorList>
            <person name="Dupont C.L."/>
            <person name="Rusch D.B."/>
            <person name="Yooseph S."/>
            <person name="Lombardo M.J."/>
            <person name="Richter R.A."/>
            <person name="Valas R."/>
            <person name="Novotny M."/>
            <person name="Yee-Greenbaum J."/>
            <person name="Selengut J.D."/>
            <person name="Haft D.H."/>
            <person name="Halpern A.L."/>
            <person name="Lasken R.S."/>
            <person name="Nealson K."/>
            <person name="Friedman R."/>
            <person name="Venter J.C."/>
        </authorList>
    </citation>
    <scope>NUCLEOTIDE SEQUENCE [LARGE SCALE GENOMIC DNA]</scope>
</reference>
<evidence type="ECO:0000313" key="8">
    <source>
        <dbReference type="EMBL" id="EJP74053.1"/>
    </source>
</evidence>
<dbReference type="AlphaFoldDB" id="J5KJ84"/>
<name>J5KJ84_9GAMM</name>
<proteinExistence type="predicted"/>
<dbReference type="InterPro" id="IPR009056">
    <property type="entry name" value="Cyt_c-like_dom"/>
</dbReference>
<evidence type="ECO:0000256" key="4">
    <source>
        <dbReference type="ARBA" id="ARBA00022982"/>
    </source>
</evidence>
<organism evidence="8 9">
    <name type="scientific">SAR86 cluster bacterium SAR86B</name>
    <dbReference type="NCBI Taxonomy" id="1123867"/>
    <lineage>
        <taxon>Bacteria</taxon>
        <taxon>Pseudomonadati</taxon>
        <taxon>Pseudomonadota</taxon>
        <taxon>Gammaproteobacteria</taxon>
        <taxon>SAR86 cluster</taxon>
    </lineage>
</organism>
<keyword evidence="5 6" id="KW-0408">Iron</keyword>
<keyword evidence="2 6" id="KW-0349">Heme</keyword>
<keyword evidence="3 6" id="KW-0479">Metal-binding</keyword>
<keyword evidence="4" id="KW-0249">Electron transport</keyword>
<dbReference type="PROSITE" id="PS51007">
    <property type="entry name" value="CYTC"/>
    <property type="match status" value="1"/>
</dbReference>
<gene>
    <name evidence="8" type="ORF">NT02SARS_1669</name>
</gene>
<protein>
    <submittedName>
        <fullName evidence="8">Cytochrome c-552</fullName>
    </submittedName>
</protein>
<dbReference type="Pfam" id="PF00034">
    <property type="entry name" value="Cytochrom_C"/>
    <property type="match status" value="1"/>
</dbReference>
<feature type="domain" description="Cytochrome c" evidence="7">
    <location>
        <begin position="54"/>
        <end position="132"/>
    </location>
</feature>
<dbReference type="GO" id="GO:0046872">
    <property type="term" value="F:metal ion binding"/>
    <property type="evidence" value="ECO:0007669"/>
    <property type="project" value="UniProtKB-KW"/>
</dbReference>
<evidence type="ECO:0000256" key="6">
    <source>
        <dbReference type="PROSITE-ProRule" id="PRU00433"/>
    </source>
</evidence>
<evidence type="ECO:0000259" key="7">
    <source>
        <dbReference type="PROSITE" id="PS51007"/>
    </source>
</evidence>
<dbReference type="SUPFAM" id="SSF46626">
    <property type="entry name" value="Cytochrome c"/>
    <property type="match status" value="1"/>
</dbReference>
<dbReference type="Proteomes" id="UP000010116">
    <property type="component" value="Unassembled WGS sequence"/>
</dbReference>
<sequence>MKNKYYLYILPLCAIFLFNGKKYDESVIERIHLNVNICIEGQECGEVASVADVGTASKATKLYAGCIACHGAKGEGGIGPSFKGQKSDYIAAALNEYKNNIERGPQSALMYAQAAALSDSDIKELSKYIVTL</sequence>